<name>D8RYS8_SELML</name>
<evidence type="ECO:0000256" key="6">
    <source>
        <dbReference type="ARBA" id="ARBA00023128"/>
    </source>
</evidence>
<keyword evidence="3" id="KW-0812">Transmembrane</keyword>
<keyword evidence="5" id="KW-1133">Transmembrane helix</keyword>
<feature type="compositionally biased region" description="Low complexity" evidence="9">
    <location>
        <begin position="89"/>
        <end position="111"/>
    </location>
</feature>
<dbReference type="InParanoid" id="D8RYS8"/>
<sequence length="729" mass="77479">MRLQGFLSEMIVSGRASHRISKRSLYAGLSKSFARINENESRRCFSSPAKVPTAEEAGQQKSEATNKATPAGSPKVQPAAGAPPKTSNPQQAVQKPPVKPAQVPVAGAAKPIVSAAKPQVSQAAGPASQKPQAPPSTVHKTQASPPPPGQKAQVSPGGVKTVPPPVTRTVLPTGQKVSQATSSVSQKPSTWKVLMASGAVGSVVLGLFYWQFPRIHDGSSDAGDKGKDAGDAGFLPDQHNADEKSAGEVGSSVATDSGDTEKKEEEAVVNVVVEPDSITVETVPVESLASDHAEKDETETGKSSEVVGKVEVIEGEVPSEEIVVEIEPDSHEEVSIIVSKSEDEEAQITVSDDNLVVKIREGNADISEPVLIQRGHDDLVQRHDKGNLVASDDSATPKSTGLDVVAAIHAAEQRQAEIDAMVFKEQLQFLQEKFQHELTGAERKASSYQEQIRRLREGMENQKLTHVSHLKKQQEEAESRFQEKMKLKDEETQRQLEEAELRAKAESAAAIIEERASFLNDIGSVKVHMEAMNAALEAKSEEAREGHEIRQLSLGAFALEDALQNGAPIEKEVTSLLKSAGGDPLVEVAVTTLPKEVLEVGTLTPAELDRKLKDMEGALRELALMPPTGGGVLCHLIARLASALKLPDHALYLDSGVDAVLARVQAFVASGKLLDAAEVLSLGLSGTNADKLAGEWATQARNRAVAEQACALLRAHAAALALSESEQAS</sequence>
<evidence type="ECO:0000256" key="5">
    <source>
        <dbReference type="ARBA" id="ARBA00022989"/>
    </source>
</evidence>
<dbReference type="Gramene" id="EFJ22484">
    <property type="protein sequence ID" value="EFJ22484"/>
    <property type="gene ID" value="SELMODRAFT_443125"/>
</dbReference>
<feature type="region of interest" description="Disordered" evidence="9">
    <location>
        <begin position="218"/>
        <end position="265"/>
    </location>
</feature>
<dbReference type="AlphaFoldDB" id="D8RYS8"/>
<dbReference type="STRING" id="88036.D8RYS8"/>
<evidence type="ECO:0000256" key="9">
    <source>
        <dbReference type="SAM" id="MobiDB-lite"/>
    </source>
</evidence>
<accession>D8RYS8</accession>
<dbReference type="Pfam" id="PF09731">
    <property type="entry name" value="Mitofilin"/>
    <property type="match status" value="1"/>
</dbReference>
<keyword evidence="6" id="KW-0496">Mitochondrion</keyword>
<dbReference type="PANTHER" id="PTHR15415:SF7">
    <property type="entry name" value="MICOS COMPLEX SUBUNIT MIC60"/>
    <property type="match status" value="1"/>
</dbReference>
<keyword evidence="11" id="KW-1185">Reference proteome</keyword>
<feature type="compositionally biased region" description="Low complexity" evidence="9">
    <location>
        <begin position="154"/>
        <end position="174"/>
    </location>
</feature>
<feature type="region of interest" description="Disordered" evidence="9">
    <location>
        <begin position="285"/>
        <end position="304"/>
    </location>
</feature>
<dbReference type="GO" id="GO:0061617">
    <property type="term" value="C:MICOS complex"/>
    <property type="evidence" value="ECO:0000318"/>
    <property type="project" value="GO_Central"/>
</dbReference>
<feature type="region of interest" description="Disordered" evidence="9">
    <location>
        <begin position="40"/>
        <end position="189"/>
    </location>
</feature>
<keyword evidence="7" id="KW-0472">Membrane</keyword>
<keyword evidence="8" id="KW-0175">Coiled coil</keyword>
<dbReference type="Proteomes" id="UP000001514">
    <property type="component" value="Unassembled WGS sequence"/>
</dbReference>
<proteinExistence type="inferred from homology"/>
<feature type="coiled-coil region" evidence="8">
    <location>
        <begin position="431"/>
        <end position="509"/>
    </location>
</feature>
<evidence type="ECO:0000256" key="1">
    <source>
        <dbReference type="ARBA" id="ARBA00004273"/>
    </source>
</evidence>
<evidence type="ECO:0000256" key="8">
    <source>
        <dbReference type="SAM" id="Coils"/>
    </source>
</evidence>
<dbReference type="KEGG" id="smo:SELMODRAFT_443125"/>
<evidence type="ECO:0000313" key="11">
    <source>
        <dbReference type="Proteomes" id="UP000001514"/>
    </source>
</evidence>
<organism evidence="11">
    <name type="scientific">Selaginella moellendorffii</name>
    <name type="common">Spikemoss</name>
    <dbReference type="NCBI Taxonomy" id="88036"/>
    <lineage>
        <taxon>Eukaryota</taxon>
        <taxon>Viridiplantae</taxon>
        <taxon>Streptophyta</taxon>
        <taxon>Embryophyta</taxon>
        <taxon>Tracheophyta</taxon>
        <taxon>Lycopodiopsida</taxon>
        <taxon>Selaginellales</taxon>
        <taxon>Selaginellaceae</taxon>
        <taxon>Selaginella</taxon>
    </lineage>
</organism>
<comment type="similarity">
    <text evidence="2">Belongs to the MICOS complex subunit Mic60 family.</text>
</comment>
<reference evidence="10 11" key="1">
    <citation type="journal article" date="2011" name="Science">
        <title>The Selaginella genome identifies genetic changes associated with the evolution of vascular plants.</title>
        <authorList>
            <person name="Banks J.A."/>
            <person name="Nishiyama T."/>
            <person name="Hasebe M."/>
            <person name="Bowman J.L."/>
            <person name="Gribskov M."/>
            <person name="dePamphilis C."/>
            <person name="Albert V.A."/>
            <person name="Aono N."/>
            <person name="Aoyama T."/>
            <person name="Ambrose B.A."/>
            <person name="Ashton N.W."/>
            <person name="Axtell M.J."/>
            <person name="Barker E."/>
            <person name="Barker M.S."/>
            <person name="Bennetzen J.L."/>
            <person name="Bonawitz N.D."/>
            <person name="Chapple C."/>
            <person name="Cheng C."/>
            <person name="Correa L.G."/>
            <person name="Dacre M."/>
            <person name="DeBarry J."/>
            <person name="Dreyer I."/>
            <person name="Elias M."/>
            <person name="Engstrom E.M."/>
            <person name="Estelle M."/>
            <person name="Feng L."/>
            <person name="Finet C."/>
            <person name="Floyd S.K."/>
            <person name="Frommer W.B."/>
            <person name="Fujita T."/>
            <person name="Gramzow L."/>
            <person name="Gutensohn M."/>
            <person name="Harholt J."/>
            <person name="Hattori M."/>
            <person name="Heyl A."/>
            <person name="Hirai T."/>
            <person name="Hiwatashi Y."/>
            <person name="Ishikawa M."/>
            <person name="Iwata M."/>
            <person name="Karol K.G."/>
            <person name="Koehler B."/>
            <person name="Kolukisaoglu U."/>
            <person name="Kubo M."/>
            <person name="Kurata T."/>
            <person name="Lalonde S."/>
            <person name="Li K."/>
            <person name="Li Y."/>
            <person name="Litt A."/>
            <person name="Lyons E."/>
            <person name="Manning G."/>
            <person name="Maruyama T."/>
            <person name="Michael T.P."/>
            <person name="Mikami K."/>
            <person name="Miyazaki S."/>
            <person name="Morinaga S."/>
            <person name="Murata T."/>
            <person name="Mueller-Roeber B."/>
            <person name="Nelson D.R."/>
            <person name="Obara M."/>
            <person name="Oguri Y."/>
            <person name="Olmstead R.G."/>
            <person name="Onodera N."/>
            <person name="Petersen B.L."/>
            <person name="Pils B."/>
            <person name="Prigge M."/>
            <person name="Rensing S.A."/>
            <person name="Riano-Pachon D.M."/>
            <person name="Roberts A.W."/>
            <person name="Sato Y."/>
            <person name="Scheller H.V."/>
            <person name="Schulz B."/>
            <person name="Schulz C."/>
            <person name="Shakirov E.V."/>
            <person name="Shibagaki N."/>
            <person name="Shinohara N."/>
            <person name="Shippen D.E."/>
            <person name="Soerensen I."/>
            <person name="Sotooka R."/>
            <person name="Sugimoto N."/>
            <person name="Sugita M."/>
            <person name="Sumikawa N."/>
            <person name="Tanurdzic M."/>
            <person name="Theissen G."/>
            <person name="Ulvskov P."/>
            <person name="Wakazuki S."/>
            <person name="Weng J.K."/>
            <person name="Willats W.W."/>
            <person name="Wipf D."/>
            <person name="Wolf P.G."/>
            <person name="Yang L."/>
            <person name="Zimmer A.D."/>
            <person name="Zhu Q."/>
            <person name="Mitros T."/>
            <person name="Hellsten U."/>
            <person name="Loque D."/>
            <person name="Otillar R."/>
            <person name="Salamov A."/>
            <person name="Schmutz J."/>
            <person name="Shapiro H."/>
            <person name="Lindquist E."/>
            <person name="Lucas S."/>
            <person name="Rokhsar D."/>
            <person name="Grigoriev I.V."/>
        </authorList>
    </citation>
    <scope>NUCLEOTIDE SEQUENCE [LARGE SCALE GENOMIC DNA]</scope>
</reference>
<evidence type="ECO:0008006" key="12">
    <source>
        <dbReference type="Google" id="ProtNLM"/>
    </source>
</evidence>
<dbReference type="EMBL" id="GL377595">
    <property type="protein sequence ID" value="EFJ22484.1"/>
    <property type="molecule type" value="Genomic_DNA"/>
</dbReference>
<evidence type="ECO:0000313" key="10">
    <source>
        <dbReference type="EMBL" id="EFJ22484.1"/>
    </source>
</evidence>
<protein>
    <recommendedName>
        <fullName evidence="12">MICOS complex subunit MIC60</fullName>
    </recommendedName>
</protein>
<dbReference type="PANTHER" id="PTHR15415">
    <property type="entry name" value="MITOFILIN"/>
    <property type="match status" value="1"/>
</dbReference>
<dbReference type="OrthoDB" id="10261039at2759"/>
<dbReference type="GO" id="GO:0042407">
    <property type="term" value="P:cristae formation"/>
    <property type="evidence" value="ECO:0000318"/>
    <property type="project" value="GO_Central"/>
</dbReference>
<dbReference type="eggNOG" id="ENOG502QTA5">
    <property type="taxonomic scope" value="Eukaryota"/>
</dbReference>
<feature type="compositionally biased region" description="Basic and acidic residues" evidence="9">
    <location>
        <begin position="289"/>
        <end position="302"/>
    </location>
</feature>
<dbReference type="InterPro" id="IPR019133">
    <property type="entry name" value="MIC60"/>
</dbReference>
<dbReference type="HOGENOM" id="CLU_394021_0_0_1"/>
<dbReference type="FunCoup" id="D8RYS8">
    <property type="interactions" value="2477"/>
</dbReference>
<evidence type="ECO:0000256" key="4">
    <source>
        <dbReference type="ARBA" id="ARBA00022792"/>
    </source>
</evidence>
<evidence type="ECO:0000256" key="2">
    <source>
        <dbReference type="ARBA" id="ARBA00010877"/>
    </source>
</evidence>
<evidence type="ECO:0000256" key="7">
    <source>
        <dbReference type="ARBA" id="ARBA00023136"/>
    </source>
</evidence>
<keyword evidence="4" id="KW-0999">Mitochondrion inner membrane</keyword>
<feature type="compositionally biased region" description="Polar residues" evidence="9">
    <location>
        <begin position="59"/>
        <end position="68"/>
    </location>
</feature>
<feature type="compositionally biased region" description="Basic and acidic residues" evidence="9">
    <location>
        <begin position="218"/>
        <end position="230"/>
    </location>
</feature>
<evidence type="ECO:0000256" key="3">
    <source>
        <dbReference type="ARBA" id="ARBA00022692"/>
    </source>
</evidence>
<feature type="compositionally biased region" description="Polar residues" evidence="9">
    <location>
        <begin position="175"/>
        <end position="189"/>
    </location>
</feature>
<comment type="subcellular location">
    <subcellularLocation>
        <location evidence="1">Mitochondrion inner membrane</location>
    </subcellularLocation>
</comment>
<gene>
    <name evidence="10" type="ORF">SELMODRAFT_443125</name>
</gene>